<gene>
    <name evidence="6" type="ORF">GCM10009096_20530</name>
</gene>
<dbReference type="PANTHER" id="PTHR33337">
    <property type="entry name" value="GFA DOMAIN-CONTAINING PROTEIN"/>
    <property type="match status" value="1"/>
</dbReference>
<keyword evidence="4" id="KW-0456">Lyase</keyword>
<keyword evidence="3" id="KW-0862">Zinc</keyword>
<protein>
    <submittedName>
        <fullName evidence="6">GFA family protein</fullName>
    </submittedName>
</protein>
<evidence type="ECO:0000313" key="6">
    <source>
        <dbReference type="EMBL" id="GAA0478515.1"/>
    </source>
</evidence>
<dbReference type="PANTHER" id="PTHR33337:SF40">
    <property type="entry name" value="CENP-V_GFA DOMAIN-CONTAINING PROTEIN-RELATED"/>
    <property type="match status" value="1"/>
</dbReference>
<proteinExistence type="inferred from homology"/>
<dbReference type="RefSeq" id="WP_229954625.1">
    <property type="nucleotide sequence ID" value="NZ_BAAAEM010000002.1"/>
</dbReference>
<accession>A0ABN1AK48</accession>
<keyword evidence="2" id="KW-0479">Metal-binding</keyword>
<evidence type="ECO:0000313" key="7">
    <source>
        <dbReference type="Proteomes" id="UP001500713"/>
    </source>
</evidence>
<dbReference type="EMBL" id="BAAAEM010000002">
    <property type="protein sequence ID" value="GAA0478515.1"/>
    <property type="molecule type" value="Genomic_DNA"/>
</dbReference>
<reference evidence="7" key="1">
    <citation type="journal article" date="2019" name="Int. J. Syst. Evol. Microbiol.">
        <title>The Global Catalogue of Microorganisms (GCM) 10K type strain sequencing project: providing services to taxonomists for standard genome sequencing and annotation.</title>
        <authorList>
            <consortium name="The Broad Institute Genomics Platform"/>
            <consortium name="The Broad Institute Genome Sequencing Center for Infectious Disease"/>
            <person name="Wu L."/>
            <person name="Ma J."/>
        </authorList>
    </citation>
    <scope>NUCLEOTIDE SEQUENCE [LARGE SCALE GENOMIC DNA]</scope>
    <source>
        <strain evidence="7">JCM 14162</strain>
    </source>
</reference>
<dbReference type="PROSITE" id="PS51891">
    <property type="entry name" value="CENP_V_GFA"/>
    <property type="match status" value="1"/>
</dbReference>
<organism evidence="6 7">
    <name type="scientific">Parasphingorhabdus litoris</name>
    <dbReference type="NCBI Taxonomy" id="394733"/>
    <lineage>
        <taxon>Bacteria</taxon>
        <taxon>Pseudomonadati</taxon>
        <taxon>Pseudomonadota</taxon>
        <taxon>Alphaproteobacteria</taxon>
        <taxon>Sphingomonadales</taxon>
        <taxon>Sphingomonadaceae</taxon>
        <taxon>Parasphingorhabdus</taxon>
    </lineage>
</organism>
<dbReference type="Proteomes" id="UP001500713">
    <property type="component" value="Unassembled WGS sequence"/>
</dbReference>
<dbReference type="Gene3D" id="3.90.1590.10">
    <property type="entry name" value="glutathione-dependent formaldehyde- activating enzyme (gfa)"/>
    <property type="match status" value="1"/>
</dbReference>
<evidence type="ECO:0000259" key="5">
    <source>
        <dbReference type="PROSITE" id="PS51891"/>
    </source>
</evidence>
<sequence length="136" mass="14612">MSITGECFCGKINYEVSGELRDARSCHCSRCRKAFSSQASAYALVDANDFKWVTGEQHLATYESNHGFGLQFCSKCGSTLCGIFNGAVHGVTLGCVNGDPRVEISQHIFVGSKAPWELIPEGVKTFDEGPPPDGSS</sequence>
<evidence type="ECO:0000256" key="2">
    <source>
        <dbReference type="ARBA" id="ARBA00022723"/>
    </source>
</evidence>
<keyword evidence="7" id="KW-1185">Reference proteome</keyword>
<dbReference type="InterPro" id="IPR011057">
    <property type="entry name" value="Mss4-like_sf"/>
</dbReference>
<evidence type="ECO:0000256" key="1">
    <source>
        <dbReference type="ARBA" id="ARBA00005495"/>
    </source>
</evidence>
<comment type="similarity">
    <text evidence="1">Belongs to the Gfa family.</text>
</comment>
<comment type="caution">
    <text evidence="6">The sequence shown here is derived from an EMBL/GenBank/DDBJ whole genome shotgun (WGS) entry which is preliminary data.</text>
</comment>
<evidence type="ECO:0000256" key="3">
    <source>
        <dbReference type="ARBA" id="ARBA00022833"/>
    </source>
</evidence>
<name>A0ABN1AK48_9SPHN</name>
<feature type="domain" description="CENP-V/GFA" evidence="5">
    <location>
        <begin position="3"/>
        <end position="117"/>
    </location>
</feature>
<evidence type="ECO:0000256" key="4">
    <source>
        <dbReference type="ARBA" id="ARBA00023239"/>
    </source>
</evidence>
<dbReference type="InterPro" id="IPR006913">
    <property type="entry name" value="CENP-V/GFA"/>
</dbReference>
<dbReference type="Pfam" id="PF04828">
    <property type="entry name" value="GFA"/>
    <property type="match status" value="1"/>
</dbReference>
<dbReference type="SUPFAM" id="SSF51316">
    <property type="entry name" value="Mss4-like"/>
    <property type="match status" value="1"/>
</dbReference>